<name>A0AAW4JBK3_ACIHA</name>
<sequence>MKILLGFILSILCPILYAGPIDWSVAMTSFPSDQSVGDTGHEKTPNGYVDLMTGNVVFDVPEVTLKGDRGLNFTLSRSYGKVNNGFRSMGNWEFDVPRLVMNTGPSTVLQGDQNGKGICEANGDATNNTSGRPRFSATLLNTPFKDRIEKTYVNQVNVNLANQTLTSIINILQYFASLTSDPNAQYNNQQAQAAYSTLQNQLFDAFKTNVNAISISYNDAITKKAQYKESLTNTLDSGQTEIYVNGYRLTKSNISSVLDDLTVTSNLTVKTNNVFLDGVIRQVVIGYLYYSNIEQIKSPFLLDGMYSTSSLRTSSDVDSRQRVISLYLPGQKNIIFYPTNGKATGYPSSAKYVSQDNWFISCAESGSDFVVRSNSGITYYFPSTNRENQTGFTSFFSSQYIPGKVTIYASKIENQYKEGYLLNYFNKQAGMLLYSGFKNTNKIFIKSVQHILDGQIVNKNSPEIVLEYVKSLGGTETIDESKFDSLKGDIVLKRVKRFLNGNYKEWVTYTYSAGLKASSNYKLTDAILSNDTIGAFQDRNAAKLYLDKANYISGDVITYTYGGPYRVVGNASPTESGGVTTQEFLWFYSDLTAIKYYKYSSSNLINSLSVNWDYELVNMARPGFIEQKAFRVKNSTYSAVNANSYQITYGYNRDDALHEQSTTVTTKDVSTGFSKAYTYIMHAFSGGNAENFLHGLLKKIKIGDREENYVWTTLSLIGQKTKTTDNNYTDYEDVRLVRLAQKIINHFGEYKTVFSNFDAYGQAQTIQKTGLNGAAVTQFPSSTVTFYNSDYANSSVNSGSLPWIIGLPKQRKSGTFTLQTTEYDSQGAIRSDVQAGRTTKYKYETVSFATCLGNLADFQWSKFVSCISNYVLGDLHVGLPIEVDVGNGKQITQFAAYKKGIPTRTKLSNGGTETSIVDDFGNITQHTDADNITTRKQFDDAGRLRVDTPIVGLGTTTINYDGLTITKTLSGGSPLKTIEKYNGDGLLISSEAQASNKTIIRTNKYDAFGNQTFASNPSVGGGSSVGVTSNYDLFSRPISVNDNGSIVTYCYQSCGGKQGAITKTTDAYGSTEANFLAGGDFNADLKTQVVRKGTDGSIFQTSTVYDLAILKPKTAVSGKSTQSFTYNSNATLATEKDNGITGQKSFGYDVTGRIINVTHPDSSVETIVYSPINDAISTRNWRGITTSYTYSLAGRLKTSTNGNTNQIFDLDNYGRIKKHTQTITTNDNNRSYAISYGYNALNQITSIQYPNGKSVSLSNQNAFGEIAAIPNVIQSLGYNALHQLTTVQANQDVNWSYTYLENGLPKNVSAAGLNNNCLLNIDYGYDSLNRINRLTDKCTSIYNVTVGRYGTGLMSTVELDQARYQYNYDNDDITKVNIISKGQVVSPAIYTYNYLNNTSKLGSVSGSAYRFSYDNMGNVINDGIRALTYDAYDRVTTNGNESYFYNTDGLRVRAVRSDGTTDYIYDLNGNLLYDINYTSNYSRAYVYIADKLVATLERYPDTNKGFDFVNDFEAAELGVTKLSDSYLDSDGDGLPDYIERFIGSDPFNPDTDGDGHKDGYEYRLLGAKGVLNPSIKPSEPDPTEDVATWLPPILDLILSDD</sequence>
<protein>
    <submittedName>
        <fullName evidence="5">RHS repeat protein</fullName>
    </submittedName>
</protein>
<evidence type="ECO:0000256" key="2">
    <source>
        <dbReference type="ARBA" id="ARBA00022525"/>
    </source>
</evidence>
<proteinExistence type="predicted"/>
<keyword evidence="3" id="KW-0732">Signal</keyword>
<reference evidence="5" key="1">
    <citation type="submission" date="2021-03" db="EMBL/GenBank/DDBJ databases">
        <title>Acinetobacter spp. whole-genome sequenced from Terengganu.</title>
        <authorList>
            <person name="Mohd Rani F."/>
        </authorList>
    </citation>
    <scope>NUCLEOTIDE SEQUENCE</scope>
    <source>
        <strain evidence="5">AC1502</strain>
    </source>
</reference>
<organism evidence="5 6">
    <name type="scientific">Acinetobacter haemolyticus</name>
    <dbReference type="NCBI Taxonomy" id="29430"/>
    <lineage>
        <taxon>Bacteria</taxon>
        <taxon>Pseudomonadati</taxon>
        <taxon>Pseudomonadota</taxon>
        <taxon>Gammaproteobacteria</taxon>
        <taxon>Moraxellales</taxon>
        <taxon>Moraxellaceae</taxon>
        <taxon>Acinetobacter</taxon>
    </lineage>
</organism>
<dbReference type="InterPro" id="IPR059100">
    <property type="entry name" value="TSP3_bac"/>
</dbReference>
<comment type="caution">
    <text evidence="5">The sequence shown here is derived from an EMBL/GenBank/DDBJ whole genome shotgun (WGS) entry which is preliminary data.</text>
</comment>
<keyword evidence="2" id="KW-0964">Secreted</keyword>
<dbReference type="Pfam" id="PF18884">
    <property type="entry name" value="TSP3_bac"/>
    <property type="match status" value="1"/>
</dbReference>
<gene>
    <name evidence="5" type="ORF">J5N55_10150</name>
</gene>
<accession>A0AAW4JBK3</accession>
<evidence type="ECO:0000313" key="5">
    <source>
        <dbReference type="EMBL" id="MBO3658439.1"/>
    </source>
</evidence>
<dbReference type="RefSeq" id="WP_208464396.1">
    <property type="nucleotide sequence ID" value="NZ_JAGFOT010000010.1"/>
</dbReference>
<keyword evidence="4" id="KW-0106">Calcium</keyword>
<dbReference type="Proteomes" id="UP000670925">
    <property type="component" value="Unassembled WGS sequence"/>
</dbReference>
<dbReference type="Gene3D" id="2.180.10.10">
    <property type="entry name" value="RHS repeat-associated core"/>
    <property type="match status" value="1"/>
</dbReference>
<evidence type="ECO:0000256" key="3">
    <source>
        <dbReference type="ARBA" id="ARBA00022729"/>
    </source>
</evidence>
<evidence type="ECO:0000256" key="1">
    <source>
        <dbReference type="ARBA" id="ARBA00004613"/>
    </source>
</evidence>
<evidence type="ECO:0000256" key="4">
    <source>
        <dbReference type="ARBA" id="ARBA00022837"/>
    </source>
</evidence>
<dbReference type="EMBL" id="JAGFOT010000010">
    <property type="protein sequence ID" value="MBO3658439.1"/>
    <property type="molecule type" value="Genomic_DNA"/>
</dbReference>
<evidence type="ECO:0000313" key="6">
    <source>
        <dbReference type="Proteomes" id="UP000670925"/>
    </source>
</evidence>
<comment type="subcellular location">
    <subcellularLocation>
        <location evidence="1">Secreted</location>
    </subcellularLocation>
</comment>